<reference evidence="2" key="1">
    <citation type="journal article" date="2020" name="Stud. Mycol.">
        <title>101 Dothideomycetes genomes: a test case for predicting lifestyles and emergence of pathogens.</title>
        <authorList>
            <person name="Haridas S."/>
            <person name="Albert R."/>
            <person name="Binder M."/>
            <person name="Bloem J."/>
            <person name="Labutti K."/>
            <person name="Salamov A."/>
            <person name="Andreopoulos B."/>
            <person name="Baker S."/>
            <person name="Barry K."/>
            <person name="Bills G."/>
            <person name="Bluhm B."/>
            <person name="Cannon C."/>
            <person name="Castanera R."/>
            <person name="Culley D."/>
            <person name="Daum C."/>
            <person name="Ezra D."/>
            <person name="Gonzalez J."/>
            <person name="Henrissat B."/>
            <person name="Kuo A."/>
            <person name="Liang C."/>
            <person name="Lipzen A."/>
            <person name="Lutzoni F."/>
            <person name="Magnuson J."/>
            <person name="Mondo S."/>
            <person name="Nolan M."/>
            <person name="Ohm R."/>
            <person name="Pangilinan J."/>
            <person name="Park H.-J."/>
            <person name="Ramirez L."/>
            <person name="Alfaro M."/>
            <person name="Sun H."/>
            <person name="Tritt A."/>
            <person name="Yoshinaga Y."/>
            <person name="Zwiers L.-H."/>
            <person name="Turgeon B."/>
            <person name="Goodwin S."/>
            <person name="Spatafora J."/>
            <person name="Crous P."/>
            <person name="Grigoriev I."/>
        </authorList>
    </citation>
    <scope>NUCLEOTIDE SEQUENCE</scope>
    <source>
        <strain evidence="2">CBS 113818</strain>
    </source>
</reference>
<feature type="compositionally biased region" description="Polar residues" evidence="1">
    <location>
        <begin position="8"/>
        <end position="19"/>
    </location>
</feature>
<evidence type="ECO:0000313" key="3">
    <source>
        <dbReference type="Proteomes" id="UP000799424"/>
    </source>
</evidence>
<gene>
    <name evidence="2" type="ORF">CC86DRAFT_177926</name>
</gene>
<evidence type="ECO:0000313" key="2">
    <source>
        <dbReference type="EMBL" id="KAF2829940.1"/>
    </source>
</evidence>
<dbReference type="Proteomes" id="UP000799424">
    <property type="component" value="Unassembled WGS sequence"/>
</dbReference>
<organism evidence="2 3">
    <name type="scientific">Ophiobolus disseminans</name>
    <dbReference type="NCBI Taxonomy" id="1469910"/>
    <lineage>
        <taxon>Eukaryota</taxon>
        <taxon>Fungi</taxon>
        <taxon>Dikarya</taxon>
        <taxon>Ascomycota</taxon>
        <taxon>Pezizomycotina</taxon>
        <taxon>Dothideomycetes</taxon>
        <taxon>Pleosporomycetidae</taxon>
        <taxon>Pleosporales</taxon>
        <taxon>Pleosporineae</taxon>
        <taxon>Phaeosphaeriaceae</taxon>
        <taxon>Ophiobolus</taxon>
    </lineage>
</organism>
<keyword evidence="3" id="KW-1185">Reference proteome</keyword>
<feature type="region of interest" description="Disordered" evidence="1">
    <location>
        <begin position="1"/>
        <end position="23"/>
    </location>
</feature>
<sequence length="83" mass="9684">MHEPPSLRSDSTHNSSSQPHAMRKLCPSRSALEFLRQRRRLIAPSFERLSEVAKTRTLTLQMHERDRTCPRAIYQNEPHLGYA</sequence>
<protein>
    <submittedName>
        <fullName evidence="2">Uncharacterized protein</fullName>
    </submittedName>
</protein>
<proteinExistence type="predicted"/>
<evidence type="ECO:0000256" key="1">
    <source>
        <dbReference type="SAM" id="MobiDB-lite"/>
    </source>
</evidence>
<dbReference type="AlphaFoldDB" id="A0A6A7A9G6"/>
<dbReference type="EMBL" id="MU006220">
    <property type="protein sequence ID" value="KAF2829940.1"/>
    <property type="molecule type" value="Genomic_DNA"/>
</dbReference>
<accession>A0A6A7A9G6</accession>
<name>A0A6A7A9G6_9PLEO</name>